<dbReference type="InterPro" id="IPR056153">
    <property type="entry name" value="Beta-prop_IFT122_1st"/>
</dbReference>
<evidence type="ECO:0000256" key="6">
    <source>
        <dbReference type="ARBA" id="ARBA00022737"/>
    </source>
</evidence>
<keyword evidence="7" id="KW-0970">Cilium biogenesis/degradation</keyword>
<dbReference type="PANTHER" id="PTHR12764:SF4">
    <property type="entry name" value="INTRAFLAGELLAR TRANSPORT PROTEIN 122 HOMOLOG"/>
    <property type="match status" value="1"/>
</dbReference>
<dbReference type="SUPFAM" id="SSF51126">
    <property type="entry name" value="Pectin lyase-like"/>
    <property type="match status" value="1"/>
</dbReference>
<organism evidence="17 18">
    <name type="scientific">Mytilus coruscus</name>
    <name type="common">Sea mussel</name>
    <dbReference type="NCBI Taxonomy" id="42192"/>
    <lineage>
        <taxon>Eukaryota</taxon>
        <taxon>Metazoa</taxon>
        <taxon>Spiralia</taxon>
        <taxon>Lophotrochozoa</taxon>
        <taxon>Mollusca</taxon>
        <taxon>Bivalvia</taxon>
        <taxon>Autobranchia</taxon>
        <taxon>Pteriomorphia</taxon>
        <taxon>Mytilida</taxon>
        <taxon>Mytiloidea</taxon>
        <taxon>Mytilidae</taxon>
        <taxon>Mytilinae</taxon>
        <taxon>Mytilus</taxon>
    </lineage>
</organism>
<feature type="domain" description="Intraflagellar transport protein 122 homolog TPR" evidence="16">
    <location>
        <begin position="765"/>
        <end position="1145"/>
    </location>
</feature>
<gene>
    <name evidence="17" type="ORF">MCOR_35632</name>
</gene>
<reference evidence="17 18" key="1">
    <citation type="submission" date="2020-06" db="EMBL/GenBank/DDBJ databases">
        <authorList>
            <person name="Li R."/>
            <person name="Bekaert M."/>
        </authorList>
    </citation>
    <scope>NUCLEOTIDE SEQUENCE [LARGE SCALE GENOMIC DNA]</scope>
    <source>
        <strain evidence="18">wild</strain>
    </source>
</reference>
<dbReference type="GO" id="GO:0030991">
    <property type="term" value="C:intraciliary transport particle A"/>
    <property type="evidence" value="ECO:0007669"/>
    <property type="project" value="TreeGrafter"/>
</dbReference>
<dbReference type="Pfam" id="PF25143">
    <property type="entry name" value="Zn_ribbon_IFT122_C"/>
    <property type="match status" value="1"/>
</dbReference>
<evidence type="ECO:0000259" key="13">
    <source>
        <dbReference type="Pfam" id="PF23377"/>
    </source>
</evidence>
<dbReference type="PROSITE" id="PS50294">
    <property type="entry name" value="WD_REPEATS_REGION"/>
    <property type="match status" value="1"/>
</dbReference>
<keyword evidence="6" id="KW-0677">Repeat</keyword>
<evidence type="ECO:0000256" key="5">
    <source>
        <dbReference type="ARBA" id="ARBA00022574"/>
    </source>
</evidence>
<dbReference type="SMART" id="SM00320">
    <property type="entry name" value="WD40"/>
    <property type="match status" value="7"/>
</dbReference>
<dbReference type="FunFam" id="2.130.10.10:FF:000176">
    <property type="entry name" value="Intraflagellar transport protein 122 homolog"/>
    <property type="match status" value="1"/>
</dbReference>
<dbReference type="Gene3D" id="2.130.10.10">
    <property type="entry name" value="YVTN repeat-like/Quinoprotein amine dehydrogenase"/>
    <property type="match status" value="2"/>
</dbReference>
<dbReference type="InterPro" id="IPR056838">
    <property type="entry name" value="Zn_ribbon_IFT122"/>
</dbReference>
<dbReference type="GO" id="GO:0097730">
    <property type="term" value="C:non-motile cilium"/>
    <property type="evidence" value="ECO:0007669"/>
    <property type="project" value="TreeGrafter"/>
</dbReference>
<dbReference type="InterPro" id="IPR036322">
    <property type="entry name" value="WD40_repeat_dom_sf"/>
</dbReference>
<evidence type="ECO:0000256" key="1">
    <source>
        <dbReference type="ARBA" id="ARBA00004120"/>
    </source>
</evidence>
<evidence type="ECO:0000256" key="8">
    <source>
        <dbReference type="ARBA" id="ARBA00023069"/>
    </source>
</evidence>
<evidence type="ECO:0000256" key="9">
    <source>
        <dbReference type="ARBA" id="ARBA00023212"/>
    </source>
</evidence>
<feature type="domain" description="IFT122 zinc ribbon" evidence="15">
    <location>
        <begin position="1200"/>
        <end position="1243"/>
    </location>
</feature>
<dbReference type="GO" id="GO:0045184">
    <property type="term" value="P:establishment of protein localization"/>
    <property type="evidence" value="ECO:0007669"/>
    <property type="project" value="UniProtKB-ARBA"/>
</dbReference>
<feature type="domain" description="IFT122 second beta-propeller" evidence="13">
    <location>
        <begin position="723"/>
        <end position="758"/>
    </location>
</feature>
<evidence type="ECO:0000259" key="14">
    <source>
        <dbReference type="Pfam" id="PF23381"/>
    </source>
</evidence>
<evidence type="ECO:0000313" key="17">
    <source>
        <dbReference type="EMBL" id="CAC5401561.1"/>
    </source>
</evidence>
<evidence type="ECO:0000259" key="15">
    <source>
        <dbReference type="Pfam" id="PF25144"/>
    </source>
</evidence>
<feature type="domain" description="IFT122 first beta-propeller" evidence="14">
    <location>
        <begin position="196"/>
        <end position="298"/>
    </location>
</feature>
<dbReference type="InterPro" id="IPR011050">
    <property type="entry name" value="Pectin_lyase_fold/virulence"/>
</dbReference>
<keyword evidence="9" id="KW-0206">Cytoskeleton</keyword>
<name>A0A6J8D1A2_MYTCO</name>
<dbReference type="Gene3D" id="1.25.40.470">
    <property type="match status" value="1"/>
</dbReference>
<dbReference type="GO" id="GO:0007399">
    <property type="term" value="P:nervous system development"/>
    <property type="evidence" value="ECO:0007669"/>
    <property type="project" value="UniProtKB-ARBA"/>
</dbReference>
<evidence type="ECO:0000256" key="11">
    <source>
        <dbReference type="PROSITE-ProRule" id="PRU00221"/>
    </source>
</evidence>
<dbReference type="InterPro" id="IPR001680">
    <property type="entry name" value="WD40_rpt"/>
</dbReference>
<dbReference type="EMBL" id="CACVKT020006443">
    <property type="protein sequence ID" value="CAC5401561.1"/>
    <property type="molecule type" value="Genomic_DNA"/>
</dbReference>
<dbReference type="PROSITE" id="PS50082">
    <property type="entry name" value="WD_REPEATS_2"/>
    <property type="match status" value="1"/>
</dbReference>
<dbReference type="InterPro" id="IPR039857">
    <property type="entry name" value="Ift122/121"/>
</dbReference>
<evidence type="ECO:0000313" key="18">
    <source>
        <dbReference type="Proteomes" id="UP000507470"/>
    </source>
</evidence>
<dbReference type="GO" id="GO:0035721">
    <property type="term" value="P:intraciliary retrograde transport"/>
    <property type="evidence" value="ECO:0007669"/>
    <property type="project" value="TreeGrafter"/>
</dbReference>
<feature type="domain" description="IFT122 first beta-propeller" evidence="14">
    <location>
        <begin position="13"/>
        <end position="194"/>
    </location>
</feature>
<dbReference type="GO" id="GO:1905515">
    <property type="term" value="P:non-motile cilium assembly"/>
    <property type="evidence" value="ECO:0007669"/>
    <property type="project" value="TreeGrafter"/>
</dbReference>
<evidence type="ECO:0000256" key="12">
    <source>
        <dbReference type="SAM" id="MobiDB-lite"/>
    </source>
</evidence>
<dbReference type="InterPro" id="IPR056152">
    <property type="entry name" value="Beta-prop_IFT122_2nd"/>
</dbReference>
<dbReference type="OrthoDB" id="10255582at2759"/>
<proteinExistence type="predicted"/>
<dbReference type="Pfam" id="PF23377">
    <property type="entry name" value="Beta-prop_IFT122_2nd"/>
    <property type="match status" value="2"/>
</dbReference>
<keyword evidence="10" id="KW-0966">Cell projection</keyword>
<dbReference type="SUPFAM" id="SSF50978">
    <property type="entry name" value="WD40 repeat-like"/>
    <property type="match status" value="2"/>
</dbReference>
<evidence type="ECO:0000256" key="10">
    <source>
        <dbReference type="ARBA" id="ARBA00023273"/>
    </source>
</evidence>
<evidence type="ECO:0000259" key="16">
    <source>
        <dbReference type="Pfam" id="PF25295"/>
    </source>
</evidence>
<feature type="domain" description="IFT122 second beta-propeller" evidence="13">
    <location>
        <begin position="303"/>
        <end position="540"/>
    </location>
</feature>
<accession>A0A6J8D1A2</accession>
<dbReference type="Pfam" id="PF25295">
    <property type="entry name" value="TPR_IFT122"/>
    <property type="match status" value="1"/>
</dbReference>
<evidence type="ECO:0000256" key="7">
    <source>
        <dbReference type="ARBA" id="ARBA00022794"/>
    </source>
</evidence>
<dbReference type="PANTHER" id="PTHR12764">
    <property type="entry name" value="WD REPEAT DOMAIN-RELATED"/>
    <property type="match status" value="1"/>
</dbReference>
<dbReference type="GO" id="GO:0008589">
    <property type="term" value="P:regulation of smoothened signaling pathway"/>
    <property type="evidence" value="ECO:0007669"/>
    <property type="project" value="UniProtKB-ARBA"/>
</dbReference>
<dbReference type="GO" id="GO:0061512">
    <property type="term" value="P:protein localization to cilium"/>
    <property type="evidence" value="ECO:0007669"/>
    <property type="project" value="TreeGrafter"/>
</dbReference>
<dbReference type="GO" id="GO:0007507">
    <property type="term" value="P:heart development"/>
    <property type="evidence" value="ECO:0007669"/>
    <property type="project" value="UniProtKB-ARBA"/>
</dbReference>
<evidence type="ECO:0000256" key="3">
    <source>
        <dbReference type="ARBA" id="ARBA00022473"/>
    </source>
</evidence>
<dbReference type="Pfam" id="PF25144">
    <property type="entry name" value="Zn_ribbon_IFT122"/>
    <property type="match status" value="1"/>
</dbReference>
<dbReference type="FunFam" id="1.25.40.470:FF:000005">
    <property type="entry name" value="Intraflagellar transport protein 122 homolog"/>
    <property type="match status" value="1"/>
</dbReference>
<dbReference type="Pfam" id="PF23381">
    <property type="entry name" value="Beta-prop_IFT122_1st"/>
    <property type="match status" value="2"/>
</dbReference>
<dbReference type="Proteomes" id="UP000507470">
    <property type="component" value="Unassembled WGS sequence"/>
</dbReference>
<feature type="region of interest" description="Disordered" evidence="12">
    <location>
        <begin position="1271"/>
        <end position="1298"/>
    </location>
</feature>
<keyword evidence="3" id="KW-0217">Developmental protein</keyword>
<keyword evidence="18" id="KW-1185">Reference proteome</keyword>
<evidence type="ECO:0000256" key="4">
    <source>
        <dbReference type="ARBA" id="ARBA00022490"/>
    </source>
</evidence>
<keyword evidence="5 11" id="KW-0853">WD repeat</keyword>
<dbReference type="InterPro" id="IPR057411">
    <property type="entry name" value="TPR_IFT122"/>
</dbReference>
<dbReference type="FunFam" id="1.25.40.470:FF:000003">
    <property type="entry name" value="intraflagellar transport protein 122 homolog"/>
    <property type="match status" value="1"/>
</dbReference>
<keyword evidence="8" id="KW-0969">Cilium</keyword>
<sequence>MRAIPTWVDKVHDRDKVEQCIWDLCFRPDGSQLIVAAGNRVLVYDTSDGTLIQPLKGHKDTVYCVAYARDGKRFASGSADKSVIIWTSKLEGILKYTHNDAIQCLAYNPVTHQLASCAVSDFGLWSPEQKNVSKHKVNSRITCSSWTNDGQYLALGLYNGLISIRNKGGEEKVKIERPYAAGSPVWSLEWNPSRDEPYDILSVADWGQRLSFYQLSGKQIGKDRSLGYDPCTLGWFSKGEYVVVGGSNKQCCLHTREGVKLGVIGEQESWVWCAAVKPDSNYVAVGCQDGTIAYYQLIFSTVHGLYKDRYAYRDNMTDVIIQHLITEQKVRIKCRDLVKKIAIYRHRLAVQLPDKIVIYELYSDDSADMHYKVKEKINRKFECNLLVVCSQNIILCQDKRLQCYSFQGVKEREWMMESLIRYIKVIGGPSGREGLLVGLKNGQIMKIFVDNAFPIMLLKQSTSVRCLDMSATRTKLAVVDEHNTCLVYDLNTKDLLFQEPNANSVAWNTHYEDMLCFSGNGLLNIKASNFPVHQQKLQKLQVRNHLLYNIKASNFPVHQQKLQVRNHLIYNIKASNFPVHQQKLQVRNHLIYNIKASNFPVHQQKLQVRNHLIYNIKASNFPVHQQKLQVENQLIYNIKASNFPVHLQKLQVRNQLIYNIKASNFPVHLQKLQVRNQLIYNIKASNFPVHQQKLQIRNQLIYNITASNFPVHLQKLQVRNQLIYYIKASNFPVHQQKLQGFVVGFSGSKIFCLHVYSMSSVDVPQSAPMYQYLEKKHFKDAYKVACLGVTEGDWEALAHEALEGLDFDTAKKAFIRIRDLRYLELIHSIEERKKRGENDNMIFLADVYSYQTKFHEGAKLYKKAGQEQRAMNMYTDLRMFDYAKEYIGSGDPLDKKMLITKQADWAKSSNEPKAAAEMYISAGEFCKAIDIIGDHGWGDMLIDLARKLDKADREALSRAAMYLAKLEQYPYAAEVYSKMGDIKSLISLHVEAKHWEDAFTLVEKHPEYKEEVYVPYAQWLAENDKFEEAQQAFHKAGLQTEAVKVLEQLTHNAVLESRFNDAGYYFWKLSIQCIDIAREEPDKREEMLEKFHDYQRRADMYFAYHSIQRYTDEPFTSHLPEALFNISRYLLHMMQGGIPYGISKVGTLYALAKQSKNLNGFKLARYAYEKLHTLRIPSRFQEAVDLGSVIIRSKPFQDAEELLPMCYRCSTTNPLLNNGGNFCINCRQPFVHSFVSFEVLPLVEFVIEEGITDEEAVQILDLSIPKQKKEDKKWHESRMGQAQTLRLGDETDEPEEEDPFTAKLHSFEQGGTEFKPVRVTRSVLQSLSRSEVYVLKWPKPLRYQFFKSLLPDVTITQCPFCHKLFHTDDFELQYLQKGHCPFCRNSQED</sequence>
<keyword evidence="4" id="KW-0963">Cytoplasm</keyword>
<protein>
    <recommendedName>
        <fullName evidence="2">Intraflagellar transport protein 122 homolog</fullName>
    </recommendedName>
</protein>
<evidence type="ECO:0000256" key="2">
    <source>
        <dbReference type="ARBA" id="ARBA00019442"/>
    </source>
</evidence>
<comment type="subcellular location">
    <subcellularLocation>
        <location evidence="1">Cytoplasm</location>
        <location evidence="1">Cytoskeleton</location>
        <location evidence="1">Cilium basal body</location>
    </subcellularLocation>
</comment>
<dbReference type="InterPro" id="IPR015943">
    <property type="entry name" value="WD40/YVTN_repeat-like_dom_sf"/>
</dbReference>
<feature type="repeat" description="WD" evidence="11">
    <location>
        <begin position="55"/>
        <end position="86"/>
    </location>
</feature>